<dbReference type="InterPro" id="IPR050922">
    <property type="entry name" value="LytR/CpsA/Psr_CW_biosynth"/>
</dbReference>
<dbReference type="PANTHER" id="PTHR33392:SF6">
    <property type="entry name" value="POLYISOPRENYL-TEICHOIC ACID--PEPTIDOGLYCAN TEICHOIC ACID TRANSFERASE TAGU"/>
    <property type="match status" value="1"/>
</dbReference>
<dbReference type="Pfam" id="PF03816">
    <property type="entry name" value="LytR_cpsA_psr"/>
    <property type="match status" value="1"/>
</dbReference>
<evidence type="ECO:0000259" key="4">
    <source>
        <dbReference type="Pfam" id="PF03816"/>
    </source>
</evidence>
<organism evidence="5 6">
    <name type="scientific">Tessaracoccus lubricantis</name>
    <dbReference type="NCBI Taxonomy" id="545543"/>
    <lineage>
        <taxon>Bacteria</taxon>
        <taxon>Bacillati</taxon>
        <taxon>Actinomycetota</taxon>
        <taxon>Actinomycetes</taxon>
        <taxon>Propionibacteriales</taxon>
        <taxon>Propionibacteriaceae</taxon>
        <taxon>Tessaracoccus</taxon>
    </lineage>
</organism>
<feature type="region of interest" description="Disordered" evidence="2">
    <location>
        <begin position="429"/>
        <end position="511"/>
    </location>
</feature>
<feature type="transmembrane region" description="Helical" evidence="3">
    <location>
        <begin position="47"/>
        <end position="65"/>
    </location>
</feature>
<reference evidence="6" key="1">
    <citation type="journal article" date="2019" name="Int. J. Syst. Evol. Microbiol.">
        <title>The Global Catalogue of Microorganisms (GCM) 10K type strain sequencing project: providing services to taxonomists for standard genome sequencing and annotation.</title>
        <authorList>
            <consortium name="The Broad Institute Genomics Platform"/>
            <consortium name="The Broad Institute Genome Sequencing Center for Infectious Disease"/>
            <person name="Wu L."/>
            <person name="Ma J."/>
        </authorList>
    </citation>
    <scope>NUCLEOTIDE SEQUENCE [LARGE SCALE GENOMIC DNA]</scope>
    <source>
        <strain evidence="6">JCM 19125</strain>
    </source>
</reference>
<keyword evidence="3" id="KW-1133">Transmembrane helix</keyword>
<name>A0ABP9FJ78_9ACTN</name>
<dbReference type="InterPro" id="IPR004474">
    <property type="entry name" value="LytR_CpsA_psr"/>
</dbReference>
<protein>
    <recommendedName>
        <fullName evidence="4">Cell envelope-related transcriptional attenuator domain-containing protein</fullName>
    </recommendedName>
</protein>
<feature type="compositionally biased region" description="Low complexity" evidence="2">
    <location>
        <begin position="471"/>
        <end position="484"/>
    </location>
</feature>
<comment type="similarity">
    <text evidence="1">Belongs to the LytR/CpsA/Psr (LCP) family.</text>
</comment>
<feature type="transmembrane region" description="Helical" evidence="3">
    <location>
        <begin position="77"/>
        <end position="103"/>
    </location>
</feature>
<feature type="transmembrane region" description="Helical" evidence="3">
    <location>
        <begin position="17"/>
        <end position="35"/>
    </location>
</feature>
<evidence type="ECO:0000256" key="2">
    <source>
        <dbReference type="SAM" id="MobiDB-lite"/>
    </source>
</evidence>
<keyword evidence="3" id="KW-0472">Membrane</keyword>
<dbReference type="Gene3D" id="3.40.630.190">
    <property type="entry name" value="LCP protein"/>
    <property type="match status" value="1"/>
</dbReference>
<keyword evidence="3" id="KW-0812">Transmembrane</keyword>
<feature type="domain" description="Cell envelope-related transcriptional attenuator" evidence="4">
    <location>
        <begin position="180"/>
        <end position="354"/>
    </location>
</feature>
<keyword evidence="6" id="KW-1185">Reference proteome</keyword>
<evidence type="ECO:0000256" key="1">
    <source>
        <dbReference type="ARBA" id="ARBA00006068"/>
    </source>
</evidence>
<sequence>MPSTKTAAARSVQARRAFGFVLMSALLPGSVQWFAGNRAVGRVAGRVYATFAVLIAVAALGLAFFRGPTVGFLLTPAVATIVRVALWVLFISWALLLLDAWRLAGPLRLHQRTRLALTATTLALALGAGSVTAVGSSGFQAAGNVGVVLRGGGDTEEKAGRYNVLLLGVDAAEGRDGLRPDSINVASVDAETGRAVLFGLPRNLRKVRFPLASPLRPLFPDGYVCPDNACLLNGVYTLGEEHADLYPDEADPGLAAMREAVSETLGLELNYYAMVDMAGFQNLINAMGGIRLNIAKPIPMGGGGSKIHGYIEPGEDVQLDGYQSLWFARSRAESSDYERMVRQKCVMSAMANQLDPMTVATKFVELSKAGGDVLRTDVGTGEITRLAELALRAQELNIVSVNFTPPLIVTADPDFELIRSTVREKIEASEALDEAPASPSAEPVVTSAAPSSSASEEAAPAPVEPADEASSEAAPEPTESASADVVAAGVEDDGEEPVSAPDEVELVCSVP</sequence>
<evidence type="ECO:0000313" key="5">
    <source>
        <dbReference type="EMBL" id="GAA4899051.1"/>
    </source>
</evidence>
<feature type="compositionally biased region" description="Low complexity" evidence="2">
    <location>
        <begin position="434"/>
        <end position="461"/>
    </location>
</feature>
<evidence type="ECO:0000313" key="6">
    <source>
        <dbReference type="Proteomes" id="UP001501521"/>
    </source>
</evidence>
<dbReference type="Proteomes" id="UP001501521">
    <property type="component" value="Unassembled WGS sequence"/>
</dbReference>
<dbReference type="PANTHER" id="PTHR33392">
    <property type="entry name" value="POLYISOPRENYL-TEICHOIC ACID--PEPTIDOGLYCAN TEICHOIC ACID TRANSFERASE TAGU"/>
    <property type="match status" value="1"/>
</dbReference>
<accession>A0ABP9FJ78</accession>
<gene>
    <name evidence="5" type="ORF">GCM10025789_16390</name>
</gene>
<proteinExistence type="inferred from homology"/>
<comment type="caution">
    <text evidence="5">The sequence shown here is derived from an EMBL/GenBank/DDBJ whole genome shotgun (WGS) entry which is preliminary data.</text>
</comment>
<evidence type="ECO:0000256" key="3">
    <source>
        <dbReference type="SAM" id="Phobius"/>
    </source>
</evidence>
<dbReference type="RefSeq" id="WP_345581728.1">
    <property type="nucleotide sequence ID" value="NZ_BAABLV010000026.1"/>
</dbReference>
<dbReference type="EMBL" id="BAABLV010000026">
    <property type="protein sequence ID" value="GAA4899051.1"/>
    <property type="molecule type" value="Genomic_DNA"/>
</dbReference>